<keyword evidence="5 9" id="KW-0418">Kinase</keyword>
<dbReference type="InterPro" id="IPR003594">
    <property type="entry name" value="HATPase_dom"/>
</dbReference>
<dbReference type="EC" id="2.7.13.3" evidence="2"/>
<keyword evidence="7" id="KW-0812">Transmembrane</keyword>
<dbReference type="RefSeq" id="WP_345014011.1">
    <property type="nucleotide sequence ID" value="NZ_BAAAZY010000010.1"/>
</dbReference>
<evidence type="ECO:0000256" key="6">
    <source>
        <dbReference type="SAM" id="MobiDB-lite"/>
    </source>
</evidence>
<organism evidence="9 10">
    <name type="scientific">Streptomyces shaanxiensis</name>
    <dbReference type="NCBI Taxonomy" id="653357"/>
    <lineage>
        <taxon>Bacteria</taxon>
        <taxon>Bacillati</taxon>
        <taxon>Actinomycetota</taxon>
        <taxon>Actinomycetes</taxon>
        <taxon>Kitasatosporales</taxon>
        <taxon>Streptomycetaceae</taxon>
        <taxon>Streptomyces</taxon>
    </lineage>
</organism>
<feature type="compositionally biased region" description="Low complexity" evidence="6">
    <location>
        <begin position="389"/>
        <end position="400"/>
    </location>
</feature>
<dbReference type="Proteomes" id="UP001499984">
    <property type="component" value="Unassembled WGS sequence"/>
</dbReference>
<keyword evidence="7" id="KW-1133">Transmembrane helix</keyword>
<dbReference type="Gene3D" id="3.30.565.10">
    <property type="entry name" value="Histidine kinase-like ATPase, C-terminal domain"/>
    <property type="match status" value="1"/>
</dbReference>
<dbReference type="GO" id="GO:0016301">
    <property type="term" value="F:kinase activity"/>
    <property type="evidence" value="ECO:0007669"/>
    <property type="project" value="UniProtKB-KW"/>
</dbReference>
<dbReference type="SUPFAM" id="SSF55874">
    <property type="entry name" value="ATPase domain of HSP90 chaperone/DNA topoisomerase II/histidine kinase"/>
    <property type="match status" value="1"/>
</dbReference>
<evidence type="ECO:0000313" key="10">
    <source>
        <dbReference type="Proteomes" id="UP001499984"/>
    </source>
</evidence>
<gene>
    <name evidence="9" type="ORF">GCM10022233_37240</name>
</gene>
<protein>
    <recommendedName>
        <fullName evidence="2">histidine kinase</fullName>
        <ecNumber evidence="2">2.7.13.3</ecNumber>
    </recommendedName>
</protein>
<comment type="caution">
    <text evidence="9">The sequence shown here is derived from an EMBL/GenBank/DDBJ whole genome shotgun (WGS) entry which is preliminary data.</text>
</comment>
<feature type="transmembrane region" description="Helical" evidence="7">
    <location>
        <begin position="6"/>
        <end position="25"/>
    </location>
</feature>
<evidence type="ECO:0000256" key="5">
    <source>
        <dbReference type="ARBA" id="ARBA00022777"/>
    </source>
</evidence>
<feature type="domain" description="Histidine kinase/HSP90-like ATPase" evidence="8">
    <location>
        <begin position="214"/>
        <end position="328"/>
    </location>
</feature>
<evidence type="ECO:0000313" key="9">
    <source>
        <dbReference type="EMBL" id="GAA4060545.1"/>
    </source>
</evidence>
<feature type="region of interest" description="Disordered" evidence="6">
    <location>
        <begin position="344"/>
        <end position="459"/>
    </location>
</feature>
<name>A0ABP7V6F1_9ACTN</name>
<dbReference type="InterPro" id="IPR050428">
    <property type="entry name" value="TCS_sensor_his_kinase"/>
</dbReference>
<evidence type="ECO:0000259" key="8">
    <source>
        <dbReference type="SMART" id="SM00387"/>
    </source>
</evidence>
<accession>A0ABP7V6F1</accession>
<evidence type="ECO:0000256" key="3">
    <source>
        <dbReference type="ARBA" id="ARBA00022553"/>
    </source>
</evidence>
<evidence type="ECO:0000256" key="2">
    <source>
        <dbReference type="ARBA" id="ARBA00012438"/>
    </source>
</evidence>
<keyword evidence="4" id="KW-0808">Transferase</keyword>
<evidence type="ECO:0000256" key="4">
    <source>
        <dbReference type="ARBA" id="ARBA00022679"/>
    </source>
</evidence>
<comment type="catalytic activity">
    <reaction evidence="1">
        <text>ATP + protein L-histidine = ADP + protein N-phospho-L-histidine.</text>
        <dbReference type="EC" id="2.7.13.3"/>
    </reaction>
</comment>
<sequence length="459" mass="48955">MTEQIPEAVFWCLAVGLLAVAVLLVRERGITARQRRRNAELGDGLRARDEELRHLVSARLPALEDAPHQQVPAVGLLDTRLADTEFAKCLDGVVERFAGAVEHARSSADQSAKAALKASMRSLQALANEQQVSISEMQDRHDNPGVLSDLLEIDHANAQFGRRAQVIAVLCGSWPGRQRATSALVEVVRGATSRIRDYRRIRINGEVDIAVRSRAVEPVVLAVAELLDNAARHSQPGTTVEVTVQTVHNGACVVIDDAGVGMDGQAAEHAAELLARTHDVDIVRLGDPPRFGFAVIGALTERYGFTVSVDTLSPYGGVRAVVFLPAALLTHLDEAVQAPVLPTERPAPTSAVAPAHPPAHTHSTDTAPTADPATPAPDPHAAPAPDPAPEAAEATTPGGLPRRRRRSPRQPAPQPVAADEVGGRSAEENARRMGAFARGTRSGRDARHTLHDEEGNSHE</sequence>
<feature type="compositionally biased region" description="Pro residues" evidence="6">
    <location>
        <begin position="374"/>
        <end position="388"/>
    </location>
</feature>
<feature type="compositionally biased region" description="Low complexity" evidence="6">
    <location>
        <begin position="346"/>
        <end position="373"/>
    </location>
</feature>
<feature type="compositionally biased region" description="Basic and acidic residues" evidence="6">
    <location>
        <begin position="421"/>
        <end position="431"/>
    </location>
</feature>
<dbReference type="EMBL" id="BAAAZY010000010">
    <property type="protein sequence ID" value="GAA4060545.1"/>
    <property type="molecule type" value="Genomic_DNA"/>
</dbReference>
<dbReference type="PANTHER" id="PTHR45436">
    <property type="entry name" value="SENSOR HISTIDINE KINASE YKOH"/>
    <property type="match status" value="1"/>
</dbReference>
<dbReference type="PANTHER" id="PTHR45436:SF5">
    <property type="entry name" value="SENSOR HISTIDINE KINASE TRCS"/>
    <property type="match status" value="1"/>
</dbReference>
<dbReference type="SMART" id="SM00387">
    <property type="entry name" value="HATPase_c"/>
    <property type="match status" value="1"/>
</dbReference>
<dbReference type="InterPro" id="IPR036890">
    <property type="entry name" value="HATPase_C_sf"/>
</dbReference>
<dbReference type="Pfam" id="PF02518">
    <property type="entry name" value="HATPase_c"/>
    <property type="match status" value="1"/>
</dbReference>
<keyword evidence="10" id="KW-1185">Reference proteome</keyword>
<keyword evidence="3" id="KW-0597">Phosphoprotein</keyword>
<feature type="compositionally biased region" description="Basic and acidic residues" evidence="6">
    <location>
        <begin position="442"/>
        <end position="459"/>
    </location>
</feature>
<keyword evidence="7" id="KW-0472">Membrane</keyword>
<reference evidence="10" key="1">
    <citation type="journal article" date="2019" name="Int. J. Syst. Evol. Microbiol.">
        <title>The Global Catalogue of Microorganisms (GCM) 10K type strain sequencing project: providing services to taxonomists for standard genome sequencing and annotation.</title>
        <authorList>
            <consortium name="The Broad Institute Genomics Platform"/>
            <consortium name="The Broad Institute Genome Sequencing Center for Infectious Disease"/>
            <person name="Wu L."/>
            <person name="Ma J."/>
        </authorList>
    </citation>
    <scope>NUCLEOTIDE SEQUENCE [LARGE SCALE GENOMIC DNA]</scope>
    <source>
        <strain evidence="10">JCM 16925</strain>
    </source>
</reference>
<evidence type="ECO:0000256" key="7">
    <source>
        <dbReference type="SAM" id="Phobius"/>
    </source>
</evidence>
<proteinExistence type="predicted"/>
<evidence type="ECO:0000256" key="1">
    <source>
        <dbReference type="ARBA" id="ARBA00000085"/>
    </source>
</evidence>